<dbReference type="InterPro" id="IPR029063">
    <property type="entry name" value="SAM-dependent_MTases_sf"/>
</dbReference>
<feature type="binding site" evidence="5">
    <location>
        <position position="74"/>
    </location>
    <ligand>
        <name>S-adenosyl-L-methionine</name>
        <dbReference type="ChEBI" id="CHEBI:59789"/>
    </ligand>
</feature>
<comment type="catalytic activity">
    <reaction evidence="5">
        <text>a 3-(all-trans-polyprenyl)benzene-1,2-diol + S-adenosyl-L-methionine = a 2-methoxy-6-(all-trans-polyprenyl)phenol + S-adenosyl-L-homocysteine + H(+)</text>
        <dbReference type="Rhea" id="RHEA:31411"/>
        <dbReference type="Rhea" id="RHEA-COMP:9550"/>
        <dbReference type="Rhea" id="RHEA-COMP:9551"/>
        <dbReference type="ChEBI" id="CHEBI:15378"/>
        <dbReference type="ChEBI" id="CHEBI:57856"/>
        <dbReference type="ChEBI" id="CHEBI:59789"/>
        <dbReference type="ChEBI" id="CHEBI:62729"/>
        <dbReference type="ChEBI" id="CHEBI:62731"/>
        <dbReference type="EC" id="2.1.1.222"/>
    </reaction>
</comment>
<protein>
    <recommendedName>
        <fullName evidence="5">Ubiquinone biosynthesis O-methyltransferase</fullName>
    </recommendedName>
    <alternativeName>
        <fullName evidence="5">2-polyprenyl-6-hydroxyphenol methylase</fullName>
        <ecNumber evidence="5">2.1.1.222</ecNumber>
    </alternativeName>
    <alternativeName>
        <fullName evidence="5">3-demethylubiquinone 3-O-methyltransferase</fullName>
        <ecNumber evidence="5">2.1.1.64</ecNumber>
    </alternativeName>
</protein>
<accession>A0A1H8U9K6</accession>
<reference evidence="6 7" key="1">
    <citation type="submission" date="2016-10" db="EMBL/GenBank/DDBJ databases">
        <authorList>
            <person name="de Groot N.N."/>
        </authorList>
    </citation>
    <scope>NUCLEOTIDE SEQUENCE [LARGE SCALE GENOMIC DNA]</scope>
    <source>
        <strain evidence="6 7">CGMCC 1.6291</strain>
    </source>
</reference>
<comment type="pathway">
    <text evidence="5">Cofactor biosynthesis; ubiquinone biosynthesis.</text>
</comment>
<dbReference type="EC" id="2.1.1.222" evidence="5"/>
<dbReference type="InterPro" id="IPR010233">
    <property type="entry name" value="UbiG_MeTrfase"/>
</dbReference>
<evidence type="ECO:0000256" key="2">
    <source>
        <dbReference type="ARBA" id="ARBA00022679"/>
    </source>
</evidence>
<name>A0A1H8U9K6_9GAMM</name>
<keyword evidence="2 5" id="KW-0808">Transferase</keyword>
<dbReference type="OrthoDB" id="9801538at2"/>
<dbReference type="STRING" id="406100.SAMN04488052_10617"/>
<comment type="function">
    <text evidence="5">O-methyltransferase that catalyzes the 2 O-methylation steps in the ubiquinone biosynthetic pathway.</text>
</comment>
<keyword evidence="7" id="KW-1185">Reference proteome</keyword>
<dbReference type="RefSeq" id="WP_091644659.1">
    <property type="nucleotide sequence ID" value="NZ_FOEG01000006.1"/>
</dbReference>
<feature type="binding site" evidence="5">
    <location>
        <position position="95"/>
    </location>
    <ligand>
        <name>S-adenosyl-L-methionine</name>
        <dbReference type="ChEBI" id="CHEBI:59789"/>
    </ligand>
</feature>
<dbReference type="EMBL" id="FOEG01000006">
    <property type="protein sequence ID" value="SEO99855.1"/>
    <property type="molecule type" value="Genomic_DNA"/>
</dbReference>
<organism evidence="6 7">
    <name type="scientific">Aquisalimonas asiatica</name>
    <dbReference type="NCBI Taxonomy" id="406100"/>
    <lineage>
        <taxon>Bacteria</taxon>
        <taxon>Pseudomonadati</taxon>
        <taxon>Pseudomonadota</taxon>
        <taxon>Gammaproteobacteria</taxon>
        <taxon>Chromatiales</taxon>
        <taxon>Ectothiorhodospiraceae</taxon>
        <taxon>Aquisalimonas</taxon>
    </lineage>
</organism>
<keyword evidence="6" id="KW-0830">Ubiquinone</keyword>
<gene>
    <name evidence="5" type="primary">ubiG</name>
    <name evidence="6" type="ORF">SAMN04488052_10617</name>
</gene>
<comment type="similarity">
    <text evidence="5">Belongs to the methyltransferase superfamily. UbiG/COQ3 family.</text>
</comment>
<dbReference type="Gene3D" id="3.40.50.150">
    <property type="entry name" value="Vaccinia Virus protein VP39"/>
    <property type="match status" value="1"/>
</dbReference>
<evidence type="ECO:0000256" key="5">
    <source>
        <dbReference type="HAMAP-Rule" id="MF_00472"/>
    </source>
</evidence>
<dbReference type="GO" id="GO:0032259">
    <property type="term" value="P:methylation"/>
    <property type="evidence" value="ECO:0007669"/>
    <property type="project" value="UniProtKB-KW"/>
</dbReference>
<keyword evidence="1 5" id="KW-0489">Methyltransferase</keyword>
<dbReference type="SUPFAM" id="SSF53335">
    <property type="entry name" value="S-adenosyl-L-methionine-dependent methyltransferases"/>
    <property type="match status" value="1"/>
</dbReference>
<evidence type="ECO:0000256" key="1">
    <source>
        <dbReference type="ARBA" id="ARBA00022603"/>
    </source>
</evidence>
<evidence type="ECO:0000313" key="7">
    <source>
        <dbReference type="Proteomes" id="UP000199657"/>
    </source>
</evidence>
<feature type="binding site" evidence="5">
    <location>
        <position position="43"/>
    </location>
    <ligand>
        <name>S-adenosyl-L-methionine</name>
        <dbReference type="ChEBI" id="CHEBI:59789"/>
    </ligand>
</feature>
<keyword evidence="4 5" id="KW-0949">S-adenosyl-L-methionine</keyword>
<keyword evidence="3 5" id="KW-0831">Ubiquinone biosynthesis</keyword>
<evidence type="ECO:0000313" key="6">
    <source>
        <dbReference type="EMBL" id="SEO99855.1"/>
    </source>
</evidence>
<dbReference type="UniPathway" id="UPA00232"/>
<dbReference type="NCBIfam" id="TIGR01983">
    <property type="entry name" value="UbiG"/>
    <property type="match status" value="1"/>
</dbReference>
<dbReference type="Pfam" id="PF13489">
    <property type="entry name" value="Methyltransf_23"/>
    <property type="match status" value="1"/>
</dbReference>
<comment type="catalytic activity">
    <reaction evidence="5">
        <text>a 3-demethylubiquinol + S-adenosyl-L-methionine = a ubiquinol + S-adenosyl-L-homocysteine + H(+)</text>
        <dbReference type="Rhea" id="RHEA:44380"/>
        <dbReference type="Rhea" id="RHEA-COMP:9566"/>
        <dbReference type="Rhea" id="RHEA-COMP:10914"/>
        <dbReference type="ChEBI" id="CHEBI:15378"/>
        <dbReference type="ChEBI" id="CHEBI:17976"/>
        <dbReference type="ChEBI" id="CHEBI:57856"/>
        <dbReference type="ChEBI" id="CHEBI:59789"/>
        <dbReference type="ChEBI" id="CHEBI:84422"/>
        <dbReference type="EC" id="2.1.1.64"/>
    </reaction>
</comment>
<feature type="binding site" evidence="5">
    <location>
        <position position="138"/>
    </location>
    <ligand>
        <name>S-adenosyl-L-methionine</name>
        <dbReference type="ChEBI" id="CHEBI:59789"/>
    </ligand>
</feature>
<dbReference type="HAMAP" id="MF_00472">
    <property type="entry name" value="UbiG"/>
    <property type="match status" value="1"/>
</dbReference>
<dbReference type="PANTHER" id="PTHR43464">
    <property type="entry name" value="METHYLTRANSFERASE"/>
    <property type="match status" value="1"/>
</dbReference>
<proteinExistence type="inferred from homology"/>
<evidence type="ECO:0000256" key="4">
    <source>
        <dbReference type="ARBA" id="ARBA00022691"/>
    </source>
</evidence>
<dbReference type="CDD" id="cd02440">
    <property type="entry name" value="AdoMet_MTases"/>
    <property type="match status" value="1"/>
</dbReference>
<dbReference type="EC" id="2.1.1.64" evidence="5"/>
<evidence type="ECO:0000256" key="3">
    <source>
        <dbReference type="ARBA" id="ARBA00022688"/>
    </source>
</evidence>
<dbReference type="GO" id="GO:0102208">
    <property type="term" value="F:2-polyprenyl-6-hydroxyphenol methylase activity"/>
    <property type="evidence" value="ECO:0007669"/>
    <property type="project" value="UniProtKB-EC"/>
</dbReference>
<dbReference type="GO" id="GO:0010420">
    <property type="term" value="F:polyprenyldihydroxybenzoate methyltransferase activity"/>
    <property type="evidence" value="ECO:0007669"/>
    <property type="project" value="InterPro"/>
</dbReference>
<dbReference type="AlphaFoldDB" id="A0A1H8U9K6"/>
<dbReference type="Proteomes" id="UP000199657">
    <property type="component" value="Unassembled WGS sequence"/>
</dbReference>
<dbReference type="GO" id="GO:0061542">
    <property type="term" value="F:3-demethylubiquinol 3-O-methyltransferase activity"/>
    <property type="evidence" value="ECO:0007669"/>
    <property type="project" value="UniProtKB-UniRule"/>
</dbReference>
<dbReference type="PANTHER" id="PTHR43464:SF19">
    <property type="entry name" value="UBIQUINONE BIOSYNTHESIS O-METHYLTRANSFERASE, MITOCHONDRIAL"/>
    <property type="match status" value="1"/>
</dbReference>
<sequence length="254" mass="27983">MADDDAHDRTVDADELARYRALADMWWQPDGKLWPLHVLNRLRTGYIRDHLCERYGRDPAGPAPLAGLRMLDIGCGGGLLSEAMAGLGASVHGVDVSDSNIQVARLHAREQGLAITYETATAEALAGRGARYDVVLNMEVVEHVADLPAFMAAVNRLISPGGHTFVATINRNAVSFVVAILGAEYIFRLLPRGTHQWSRFPTPGEMETLLERDGITTVRRTGVKVNPLTRRMWLSPSESVNYMLLARRQAEGEI</sequence>